<evidence type="ECO:0000256" key="1">
    <source>
        <dbReference type="SAM" id="Phobius"/>
    </source>
</evidence>
<protein>
    <submittedName>
        <fullName evidence="2">Uncharacterized protein</fullName>
    </submittedName>
</protein>
<comment type="caution">
    <text evidence="2">The sequence shown here is derived from an EMBL/GenBank/DDBJ whole genome shotgun (WGS) entry which is preliminary data.</text>
</comment>
<dbReference type="Proteomes" id="UP001374584">
    <property type="component" value="Unassembled WGS sequence"/>
</dbReference>
<name>A0AAN9R3M8_PHACN</name>
<keyword evidence="3" id="KW-1185">Reference proteome</keyword>
<feature type="transmembrane region" description="Helical" evidence="1">
    <location>
        <begin position="57"/>
        <end position="81"/>
    </location>
</feature>
<gene>
    <name evidence="2" type="ORF">VNO80_16869</name>
</gene>
<keyword evidence="1" id="KW-0472">Membrane</keyword>
<sequence>MELYTRDPLRNPVHGDLLCPSNPLSTTFSGDLINEFNFTLDGITFFTVFHNSTLVGFLFYLLLSCGVFGYGGNFVLASLTLNRKAIVL</sequence>
<accession>A0AAN9R3M8</accession>
<proteinExistence type="predicted"/>
<evidence type="ECO:0000313" key="2">
    <source>
        <dbReference type="EMBL" id="KAK7357576.1"/>
    </source>
</evidence>
<reference evidence="2 3" key="1">
    <citation type="submission" date="2024-01" db="EMBL/GenBank/DDBJ databases">
        <title>The genomes of 5 underutilized Papilionoideae crops provide insights into root nodulation and disease resistanc.</title>
        <authorList>
            <person name="Jiang F."/>
        </authorList>
    </citation>
    <scope>NUCLEOTIDE SEQUENCE [LARGE SCALE GENOMIC DNA]</scope>
    <source>
        <strain evidence="2">JINMINGXINNONG_FW02</strain>
        <tissue evidence="2">Leaves</tissue>
    </source>
</reference>
<evidence type="ECO:0000313" key="3">
    <source>
        <dbReference type="Proteomes" id="UP001374584"/>
    </source>
</evidence>
<keyword evidence="1" id="KW-1133">Transmembrane helix</keyword>
<keyword evidence="1" id="KW-0812">Transmembrane</keyword>
<dbReference type="EMBL" id="JAYMYR010000006">
    <property type="protein sequence ID" value="KAK7357576.1"/>
    <property type="molecule type" value="Genomic_DNA"/>
</dbReference>
<organism evidence="2 3">
    <name type="scientific">Phaseolus coccineus</name>
    <name type="common">Scarlet runner bean</name>
    <name type="synonym">Phaseolus multiflorus</name>
    <dbReference type="NCBI Taxonomy" id="3886"/>
    <lineage>
        <taxon>Eukaryota</taxon>
        <taxon>Viridiplantae</taxon>
        <taxon>Streptophyta</taxon>
        <taxon>Embryophyta</taxon>
        <taxon>Tracheophyta</taxon>
        <taxon>Spermatophyta</taxon>
        <taxon>Magnoliopsida</taxon>
        <taxon>eudicotyledons</taxon>
        <taxon>Gunneridae</taxon>
        <taxon>Pentapetalae</taxon>
        <taxon>rosids</taxon>
        <taxon>fabids</taxon>
        <taxon>Fabales</taxon>
        <taxon>Fabaceae</taxon>
        <taxon>Papilionoideae</taxon>
        <taxon>50 kb inversion clade</taxon>
        <taxon>NPAAA clade</taxon>
        <taxon>indigoferoid/millettioid clade</taxon>
        <taxon>Phaseoleae</taxon>
        <taxon>Phaseolus</taxon>
    </lineage>
</organism>
<dbReference type="AlphaFoldDB" id="A0AAN9R3M8"/>